<dbReference type="EMBL" id="LJYG01000102">
    <property type="protein sequence ID" value="KRQ06102.1"/>
    <property type="molecule type" value="Genomic_DNA"/>
</dbReference>
<dbReference type="SUPFAM" id="SSF52540">
    <property type="entry name" value="P-loop containing nucleoside triphosphate hydrolases"/>
    <property type="match status" value="1"/>
</dbReference>
<dbReference type="CDD" id="cd03224">
    <property type="entry name" value="ABC_TM1139_LivF_branched"/>
    <property type="match status" value="1"/>
</dbReference>
<evidence type="ECO:0000256" key="5">
    <source>
        <dbReference type="ARBA" id="ARBA00022970"/>
    </source>
</evidence>
<dbReference type="SMART" id="SM00382">
    <property type="entry name" value="AAA"/>
    <property type="match status" value="1"/>
</dbReference>
<dbReference type="STRING" id="989370.AOQ71_26170"/>
<dbReference type="GO" id="GO:0005524">
    <property type="term" value="F:ATP binding"/>
    <property type="evidence" value="ECO:0007669"/>
    <property type="project" value="UniProtKB-KW"/>
</dbReference>
<evidence type="ECO:0000313" key="8">
    <source>
        <dbReference type="EMBL" id="KRQ06102.1"/>
    </source>
</evidence>
<dbReference type="InterPro" id="IPR003593">
    <property type="entry name" value="AAA+_ATPase"/>
</dbReference>
<evidence type="ECO:0000256" key="2">
    <source>
        <dbReference type="ARBA" id="ARBA00022448"/>
    </source>
</evidence>
<evidence type="ECO:0000256" key="3">
    <source>
        <dbReference type="ARBA" id="ARBA00022741"/>
    </source>
</evidence>
<dbReference type="InterPro" id="IPR017871">
    <property type="entry name" value="ABC_transporter-like_CS"/>
</dbReference>
<dbReference type="Pfam" id="PF00005">
    <property type="entry name" value="ABC_tran"/>
    <property type="match status" value="1"/>
</dbReference>
<dbReference type="OrthoDB" id="9776369at2"/>
<dbReference type="PANTHER" id="PTHR43820">
    <property type="entry name" value="HIGH-AFFINITY BRANCHED-CHAIN AMINO ACID TRANSPORT ATP-BINDING PROTEIN LIVF"/>
    <property type="match status" value="1"/>
</dbReference>
<evidence type="ECO:0000259" key="7">
    <source>
        <dbReference type="PROSITE" id="PS50893"/>
    </source>
</evidence>
<dbReference type="RefSeq" id="WP_057752956.1">
    <property type="nucleotide sequence ID" value="NZ_LJYG01000102.1"/>
</dbReference>
<comment type="function">
    <text evidence="6">Involved in beta-(1--&gt;2)glucan export. Transmembrane domains (TMD) form a pore in the inner membrane and the ATP-binding domain (NBD) is responsible for energy generation.</text>
</comment>
<dbReference type="PROSITE" id="PS00211">
    <property type="entry name" value="ABC_TRANSPORTER_1"/>
    <property type="match status" value="1"/>
</dbReference>
<dbReference type="GO" id="GO:0015658">
    <property type="term" value="F:branched-chain amino acid transmembrane transporter activity"/>
    <property type="evidence" value="ECO:0007669"/>
    <property type="project" value="TreeGrafter"/>
</dbReference>
<evidence type="ECO:0000256" key="4">
    <source>
        <dbReference type="ARBA" id="ARBA00022840"/>
    </source>
</evidence>
<evidence type="ECO:0000256" key="1">
    <source>
        <dbReference type="ARBA" id="ARBA00005417"/>
    </source>
</evidence>
<dbReference type="GO" id="GO:0016887">
    <property type="term" value="F:ATP hydrolysis activity"/>
    <property type="evidence" value="ECO:0007669"/>
    <property type="project" value="InterPro"/>
</dbReference>
<feature type="domain" description="ABC transporter" evidence="7">
    <location>
        <begin position="9"/>
        <end position="238"/>
    </location>
</feature>
<dbReference type="GO" id="GO:0015807">
    <property type="term" value="P:L-amino acid transport"/>
    <property type="evidence" value="ECO:0007669"/>
    <property type="project" value="TreeGrafter"/>
</dbReference>
<dbReference type="InterPro" id="IPR052156">
    <property type="entry name" value="BCAA_Transport_ATP-bd_LivF"/>
</dbReference>
<keyword evidence="2" id="KW-0813">Transport</keyword>
<comment type="similarity">
    <text evidence="1">Belongs to the ABC transporter superfamily.</text>
</comment>
<dbReference type="InterPro" id="IPR027417">
    <property type="entry name" value="P-loop_NTPase"/>
</dbReference>
<keyword evidence="4 8" id="KW-0067">ATP-binding</keyword>
<keyword evidence="9" id="KW-1185">Reference proteome</keyword>
<keyword evidence="3" id="KW-0547">Nucleotide-binding</keyword>
<dbReference type="Gene3D" id="3.40.50.300">
    <property type="entry name" value="P-loop containing nucleotide triphosphate hydrolases"/>
    <property type="match status" value="1"/>
</dbReference>
<comment type="caution">
    <text evidence="8">The sequence shown here is derived from an EMBL/GenBank/DDBJ whole genome shotgun (WGS) entry which is preliminary data.</text>
</comment>
<proteinExistence type="inferred from homology"/>
<name>A0A0R3D8A7_9BRAD</name>
<dbReference type="PANTHER" id="PTHR43820:SF4">
    <property type="entry name" value="HIGH-AFFINITY BRANCHED-CHAIN AMINO ACID TRANSPORT ATP-BINDING PROTEIN LIVF"/>
    <property type="match status" value="1"/>
</dbReference>
<protein>
    <submittedName>
        <fullName evidence="8">Amino acid ABC transporter ATP-binding protein</fullName>
    </submittedName>
</protein>
<accession>A0A0R3D8A7</accession>
<evidence type="ECO:0000313" key="9">
    <source>
        <dbReference type="Proteomes" id="UP000051936"/>
    </source>
</evidence>
<dbReference type="PROSITE" id="PS50893">
    <property type="entry name" value="ABC_TRANSPORTER_2"/>
    <property type="match status" value="1"/>
</dbReference>
<dbReference type="AlphaFoldDB" id="A0A0R3D8A7"/>
<sequence length="239" mass="25656">MPPEATPLLQAQGVDAGYGTMQVLWGVDLDVKSGETVLLLGANGAGKTTFLKSLVGLVEARHGSIALGGQNIAHMRSSDRMKLGMTYMSELAVFPDLSIEENILVGAQALGHANPRRRLDELYGLFPVLRDKRRDAASSLSGGQRKMLGIAKALAAEPKLLVMDEPSAGLSPLFVKEVIRILNGLQGRGIALLIAEQNIGFLEVATRVFVLEGGRIRFSGTVAEMTDNEALRRAYFGLK</sequence>
<dbReference type="Proteomes" id="UP000051936">
    <property type="component" value="Unassembled WGS sequence"/>
</dbReference>
<evidence type="ECO:0000256" key="6">
    <source>
        <dbReference type="ARBA" id="ARBA00024722"/>
    </source>
</evidence>
<dbReference type="InterPro" id="IPR003439">
    <property type="entry name" value="ABC_transporter-like_ATP-bd"/>
</dbReference>
<organism evidence="8 9">
    <name type="scientific">Bradyrhizobium manausense</name>
    <dbReference type="NCBI Taxonomy" id="989370"/>
    <lineage>
        <taxon>Bacteria</taxon>
        <taxon>Pseudomonadati</taxon>
        <taxon>Pseudomonadota</taxon>
        <taxon>Alphaproteobacteria</taxon>
        <taxon>Hyphomicrobiales</taxon>
        <taxon>Nitrobacteraceae</taxon>
        <taxon>Bradyrhizobium</taxon>
    </lineage>
</organism>
<keyword evidence="5" id="KW-0029">Amino-acid transport</keyword>
<reference evidence="8 9" key="1">
    <citation type="submission" date="2015-09" db="EMBL/GenBank/DDBJ databases">
        <title>Draft Genome Sequence of Bradyrhizobium manausense Strain BR 3351T, a Novel Symbiotic Nitrogen-Fixing Alphaproteobacterium Isolated from Brazilian Amazon Rain Forest.</title>
        <authorList>
            <person name="De Araujo J.L."/>
            <person name="Zilli J.E."/>
        </authorList>
    </citation>
    <scope>NUCLEOTIDE SEQUENCE [LARGE SCALE GENOMIC DNA]</scope>
    <source>
        <strain evidence="8 9">BR3351</strain>
    </source>
</reference>
<gene>
    <name evidence="8" type="ORF">AOQ71_26170</name>
</gene>